<reference evidence="1" key="1">
    <citation type="submission" date="2024-07" db="EMBL/GenBank/DDBJ databases">
        <title>Metagenome and Metagenome-Assembled Genomes of Archaea from a hot spring from the geothermal field of Los Azufres, Mexico.</title>
        <authorList>
            <person name="Marin-Paredes R."/>
            <person name="Martinez-Romero E."/>
            <person name="Servin-Garciduenas L.E."/>
        </authorList>
    </citation>
    <scope>NUCLEOTIDE SEQUENCE</scope>
</reference>
<dbReference type="Proteomes" id="UP000033636">
    <property type="component" value="Unassembled WGS sequence"/>
</dbReference>
<proteinExistence type="predicted"/>
<name>A0ACC6UZG8_9CREN</name>
<organism evidence="1 2">
    <name type="scientific">Thermoproteus sp. AZ2</name>
    <dbReference type="NCBI Taxonomy" id="1609232"/>
    <lineage>
        <taxon>Archaea</taxon>
        <taxon>Thermoproteota</taxon>
        <taxon>Thermoprotei</taxon>
        <taxon>Thermoproteales</taxon>
        <taxon>Thermoproteaceae</taxon>
        <taxon>Thermoproteus</taxon>
    </lineage>
</organism>
<protein>
    <submittedName>
        <fullName evidence="1">Transcriptional regulator</fullName>
    </submittedName>
</protein>
<evidence type="ECO:0000313" key="1">
    <source>
        <dbReference type="EMBL" id="MFB6489988.1"/>
    </source>
</evidence>
<comment type="caution">
    <text evidence="1">The sequence shown here is derived from an EMBL/GenBank/DDBJ whole genome shotgun (WGS) entry which is preliminary data.</text>
</comment>
<sequence length="102" mass="11745">MSEFLTARERIIQALLSSSAPLDVYQIREAAGLDLKPSEIYGELEHVAKTLKRRGMRLVVVPAKCRSCGYEFRDRERLKKPSRCPRCKSERIDPPKFYITSS</sequence>
<evidence type="ECO:0000313" key="2">
    <source>
        <dbReference type="Proteomes" id="UP000033636"/>
    </source>
</evidence>
<accession>A0ACC6UZG8</accession>
<gene>
    <name evidence="1" type="ORF">TU35_001870</name>
</gene>
<dbReference type="EMBL" id="JZWT02000003">
    <property type="protein sequence ID" value="MFB6489988.1"/>
    <property type="molecule type" value="Genomic_DNA"/>
</dbReference>